<gene>
    <name evidence="1" type="ORF">KPL71_000029</name>
</gene>
<accession>A0ACB8NKE4</accession>
<reference evidence="2" key="1">
    <citation type="journal article" date="2023" name="Hortic. Res.">
        <title>A chromosome-level phased genome enabling allele-level studies in sweet orange: a case study on citrus Huanglongbing tolerance.</title>
        <authorList>
            <person name="Wu B."/>
            <person name="Yu Q."/>
            <person name="Deng Z."/>
            <person name="Duan Y."/>
            <person name="Luo F."/>
            <person name="Gmitter F. Jr."/>
        </authorList>
    </citation>
    <scope>NUCLEOTIDE SEQUENCE [LARGE SCALE GENOMIC DNA]</scope>
    <source>
        <strain evidence="2">cv. Valencia</strain>
    </source>
</reference>
<keyword evidence="2" id="KW-1185">Reference proteome</keyword>
<protein>
    <submittedName>
        <fullName evidence="1">Reverse transcriptase domain-containing protein</fullName>
    </submittedName>
</protein>
<keyword evidence="1" id="KW-0695">RNA-directed DNA polymerase</keyword>
<name>A0ACB8NKE4_CITSI</name>
<proteinExistence type="predicted"/>
<comment type="caution">
    <text evidence="1">The sequence shown here is derived from an EMBL/GenBank/DDBJ whole genome shotgun (WGS) entry which is preliminary data.</text>
</comment>
<evidence type="ECO:0000313" key="2">
    <source>
        <dbReference type="Proteomes" id="UP000829398"/>
    </source>
</evidence>
<organism evidence="1 2">
    <name type="scientific">Citrus sinensis</name>
    <name type="common">Sweet orange</name>
    <name type="synonym">Citrus aurantium var. sinensis</name>
    <dbReference type="NCBI Taxonomy" id="2711"/>
    <lineage>
        <taxon>Eukaryota</taxon>
        <taxon>Viridiplantae</taxon>
        <taxon>Streptophyta</taxon>
        <taxon>Embryophyta</taxon>
        <taxon>Tracheophyta</taxon>
        <taxon>Spermatophyta</taxon>
        <taxon>Magnoliopsida</taxon>
        <taxon>eudicotyledons</taxon>
        <taxon>Gunneridae</taxon>
        <taxon>Pentapetalae</taxon>
        <taxon>rosids</taxon>
        <taxon>malvids</taxon>
        <taxon>Sapindales</taxon>
        <taxon>Rutaceae</taxon>
        <taxon>Aurantioideae</taxon>
        <taxon>Citrus</taxon>
    </lineage>
</organism>
<keyword evidence="1" id="KW-0548">Nucleotidyltransferase</keyword>
<dbReference type="EMBL" id="CM039170">
    <property type="protein sequence ID" value="KAH9798495.1"/>
    <property type="molecule type" value="Genomic_DNA"/>
</dbReference>
<sequence length="1008" mass="115462">MRLEARLRRDLEMVMGQEEILWWQKSRKDWIMHGDRNTKFFHQKTIVRMRRNKIEAIQDNSGNWLYNAEEIRKHAVGYFSALFTSEAASQQAYLVPNYFPTSEAFDLDCVDNPVLEAEIKNAVFSMKPFKAPGTNGLHAIFYQSQWAVVRPSFCKFITDIFTTGKIPKEVNTTLLVLIPKVEHPTSLKMFRPISLCTVAYKTVTKIIVNRLQAVLPEIIGPQQTSFVPGRHIIDNIVVAQEVIHSMRRKTGKRGFMAIKVDLEKAYDRLNWSFIFETLQLAGIPVHLSRLIMECVTTTTMSILWNGEVTEDFYPERGIRQGDPLSPYIFVLCIERLSHGISQAVWEGSWKPIRLAKRGTPLTHLFFADDLLLFAEASLDQASIIDAVLENFCRNSEAKVNKLKTKVFFSKNVQTRDAKLIGDALGFSATKDLGCYLGMPLIHSRVNKTTYQSILDKVGMRLTGWNAAHLSFAGRVTLAQSVVQAMPIYAMQTTLLPSSVRQKIDTACRRFIWDGKSKRHKLSLVSWDRICTPKNHGGLGFKKLAEMNHALLMKLSWEVVSNSDKLWVKVVCSKYGVNPNKLPLSLPDKPGYRIWMAIRQTWEDTMNGARWSVGDSVKTRFWLDCWVTKKEPLVSIALQPIPQVIINASVSEFVSEHGGWQWLRFEHLFPNFIIMQIASVMPPAFQRGADRIYWSFDPKGFFTVRSAYDSICHQNLAIKDDIWSLAWEWKGPQSIRLFLWQIMHGKLKTHGELARRHIPVSTACDRCGAPVEDILHALRDCQCIKRVWLRIVPEGIYHPFFHANLREWIIANLQSKSTSVSNISWECVFGVAAWRLWFWRNHYMVEGKLVDSSTISMDIMARASEIHRVNKSHMSQQPRRKEIFIGWQPPPWPWCKLNTDGSVRNEGNAGAGGVIRDSIGYWISGFCMNIGECPVVMAELWGLYQGLILAWDAGIKRLLVEVDSLCISQMISKQEVVPNVFYALVVAVRDLLSRNWQVSLNPSWITFIY</sequence>
<keyword evidence="1" id="KW-0808">Transferase</keyword>
<dbReference type="Proteomes" id="UP000829398">
    <property type="component" value="Chromosome 1"/>
</dbReference>
<evidence type="ECO:0000313" key="1">
    <source>
        <dbReference type="EMBL" id="KAH9798495.1"/>
    </source>
</evidence>